<dbReference type="AlphaFoldDB" id="A0A699XDF2"/>
<comment type="caution">
    <text evidence="1">The sequence shown here is derived from an EMBL/GenBank/DDBJ whole genome shotgun (WGS) entry which is preliminary data.</text>
</comment>
<protein>
    <submittedName>
        <fullName evidence="1">Uncharacterized protein</fullName>
    </submittedName>
</protein>
<gene>
    <name evidence="1" type="ORF">Tci_929636</name>
</gene>
<reference evidence="1" key="1">
    <citation type="journal article" date="2019" name="Sci. Rep.">
        <title>Draft genome of Tanacetum cinerariifolium, the natural source of mosquito coil.</title>
        <authorList>
            <person name="Yamashiro T."/>
            <person name="Shiraishi A."/>
            <person name="Satake H."/>
            <person name="Nakayama K."/>
        </authorList>
    </citation>
    <scope>NUCLEOTIDE SEQUENCE</scope>
</reference>
<sequence length="87" mass="9308">MVNIFCTDYAQLLGLLEADAARSSLVAMLSRLSSLDQSDTLGSLSQAIFGCESVTLQNVYATALSDTLGQAEDVGLRDLVVRSFNDM</sequence>
<name>A0A699XDF2_TANCI</name>
<accession>A0A699XDF2</accession>
<feature type="non-terminal residue" evidence="1">
    <location>
        <position position="87"/>
    </location>
</feature>
<proteinExistence type="predicted"/>
<evidence type="ECO:0000313" key="1">
    <source>
        <dbReference type="EMBL" id="GFD57667.1"/>
    </source>
</evidence>
<organism evidence="1">
    <name type="scientific">Tanacetum cinerariifolium</name>
    <name type="common">Dalmatian daisy</name>
    <name type="synonym">Chrysanthemum cinerariifolium</name>
    <dbReference type="NCBI Taxonomy" id="118510"/>
    <lineage>
        <taxon>Eukaryota</taxon>
        <taxon>Viridiplantae</taxon>
        <taxon>Streptophyta</taxon>
        <taxon>Embryophyta</taxon>
        <taxon>Tracheophyta</taxon>
        <taxon>Spermatophyta</taxon>
        <taxon>Magnoliopsida</taxon>
        <taxon>eudicotyledons</taxon>
        <taxon>Gunneridae</taxon>
        <taxon>Pentapetalae</taxon>
        <taxon>asterids</taxon>
        <taxon>campanulids</taxon>
        <taxon>Asterales</taxon>
        <taxon>Asteraceae</taxon>
        <taxon>Asteroideae</taxon>
        <taxon>Anthemideae</taxon>
        <taxon>Anthemidinae</taxon>
        <taxon>Tanacetum</taxon>
    </lineage>
</organism>
<dbReference type="EMBL" id="BKCJ011843746">
    <property type="protein sequence ID" value="GFD57667.1"/>
    <property type="molecule type" value="Genomic_DNA"/>
</dbReference>